<dbReference type="NCBIfam" id="NF005312">
    <property type="entry name" value="PRK06846.1"/>
    <property type="match status" value="1"/>
</dbReference>
<dbReference type="RefSeq" id="WP_144476932.1">
    <property type="nucleotide sequence ID" value="NZ_JARMTY010000026.1"/>
</dbReference>
<feature type="domain" description="Amidohydrolase 3" evidence="1">
    <location>
        <begin position="56"/>
        <end position="402"/>
    </location>
</feature>
<dbReference type="PANTHER" id="PTHR32027:SF9">
    <property type="entry name" value="BLL3847 PROTEIN"/>
    <property type="match status" value="1"/>
</dbReference>
<dbReference type="InterPro" id="IPR011059">
    <property type="entry name" value="Metal-dep_hydrolase_composite"/>
</dbReference>
<organism evidence="2 3">
    <name type="scientific">Peribacillus simplex</name>
    <dbReference type="NCBI Taxonomy" id="1478"/>
    <lineage>
        <taxon>Bacteria</taxon>
        <taxon>Bacillati</taxon>
        <taxon>Bacillota</taxon>
        <taxon>Bacilli</taxon>
        <taxon>Bacillales</taxon>
        <taxon>Bacillaceae</taxon>
        <taxon>Peribacillus</taxon>
    </lineage>
</organism>
<dbReference type="PANTHER" id="PTHR32027">
    <property type="entry name" value="CYTOSINE DEAMINASE"/>
    <property type="match status" value="1"/>
</dbReference>
<dbReference type="GO" id="GO:0016814">
    <property type="term" value="F:hydrolase activity, acting on carbon-nitrogen (but not peptide) bonds, in cyclic amidines"/>
    <property type="evidence" value="ECO:0007669"/>
    <property type="project" value="TreeGrafter"/>
</dbReference>
<evidence type="ECO:0000313" key="3">
    <source>
        <dbReference type="Proteomes" id="UP000317770"/>
    </source>
</evidence>
<evidence type="ECO:0000259" key="1">
    <source>
        <dbReference type="Pfam" id="PF07969"/>
    </source>
</evidence>
<dbReference type="CDD" id="cd01293">
    <property type="entry name" value="Bact_CD"/>
    <property type="match status" value="1"/>
</dbReference>
<evidence type="ECO:0000313" key="2">
    <source>
        <dbReference type="EMBL" id="TVX84176.1"/>
    </source>
</evidence>
<dbReference type="InterPro" id="IPR013108">
    <property type="entry name" value="Amidohydro_3"/>
</dbReference>
<dbReference type="InterPro" id="IPR052349">
    <property type="entry name" value="Metallo-hydrolase_Enzymes"/>
</dbReference>
<dbReference type="Gene3D" id="3.20.20.140">
    <property type="entry name" value="Metal-dependent hydrolases"/>
    <property type="match status" value="1"/>
</dbReference>
<dbReference type="Gene3D" id="2.30.40.10">
    <property type="entry name" value="Urease, subunit C, domain 1"/>
    <property type="match status" value="1"/>
</dbReference>
<dbReference type="SUPFAM" id="SSF51556">
    <property type="entry name" value="Metallo-dependent hydrolases"/>
    <property type="match status" value="1"/>
</dbReference>
<dbReference type="EMBL" id="VNKI01000001">
    <property type="protein sequence ID" value="TVX84176.1"/>
    <property type="molecule type" value="Genomic_DNA"/>
</dbReference>
<dbReference type="AlphaFoldDB" id="A0A8B5Y552"/>
<dbReference type="InterPro" id="IPR032466">
    <property type="entry name" value="Metal_Hydrolase"/>
</dbReference>
<gene>
    <name evidence="2" type="ORF">FQP34_02890</name>
</gene>
<proteinExistence type="predicted"/>
<dbReference type="SUPFAM" id="SSF51338">
    <property type="entry name" value="Composite domain of metallo-dependent hydrolases"/>
    <property type="match status" value="1"/>
</dbReference>
<name>A0A8B5Y552_9BACI</name>
<reference evidence="2 3" key="1">
    <citation type="submission" date="2019-07" db="EMBL/GenBank/DDBJ databases">
        <title>Genome assembly of Bacillus simplex strain GGC-P6A.</title>
        <authorList>
            <person name="Jennings M.E."/>
            <person name="Barton H.A."/>
        </authorList>
    </citation>
    <scope>NUCLEOTIDE SEQUENCE [LARGE SCALE GENOMIC DNA]</scope>
    <source>
        <strain evidence="2 3">GGC-P6A</strain>
    </source>
</reference>
<comment type="caution">
    <text evidence="2">The sequence shown here is derived from an EMBL/GenBank/DDBJ whole genome shotgun (WGS) entry which is preliminary data.</text>
</comment>
<dbReference type="Proteomes" id="UP000317770">
    <property type="component" value="Unassembled WGS sequence"/>
</dbReference>
<dbReference type="Pfam" id="PF07969">
    <property type="entry name" value="Amidohydro_3"/>
    <property type="match status" value="1"/>
</dbReference>
<keyword evidence="2" id="KW-0378">Hydrolase</keyword>
<sequence>MTQSYWLANVLLESGFFRKDGMVTKTITENCHILVEEGKFTKIIPAYENLPVGLPVQDTGGLLMLPGFQDMHIHLDKTYYGGKWKACTPFVDVFGRMKEEEDMLPSLLPVTEERAKKILELLLQNGVTHIRAQCNVDPIIGLKNMEAVLQALKSYDGQLSYELVAFPQHGLLRSNSVPLVREALQMGATASGGLDPAIVDENIEASLHALIELAVEADADIDLHLHEPGHLGIYTMKRLAKLTEEAGWQGRVTIGHAFGLGDVPVEVAADAAETLAQAGISIASTVPIDIPTIPIPLLHEKGINVSLVNDSITDHWDPFGTGDVLYKASLMAERFAWIDEWSLGRALGFITGGKMPLNSEGERVWPTIGDKADAVFVEASCSAEAVARRSSRLAVMHKGKIVSGSFNQILAKN</sequence>
<accession>A0A8B5Y552</accession>
<protein>
    <submittedName>
        <fullName evidence="2">Amidohydrolase family protein</fullName>
    </submittedName>
</protein>